<evidence type="ECO:0000313" key="3">
    <source>
        <dbReference type="Proteomes" id="UP001286456"/>
    </source>
</evidence>
<dbReference type="AlphaFoldDB" id="A0AAE0I900"/>
<sequence length="180" mass="20754">MSGTKKREKKLEEVRRKNSRDSYTINLHVCCCRHNGTAVVAALSFCMPVLYATVMRRKRMVKFSHRATYPSSQLHRAQSIQRTRLQIQPDGGEVAHDLAARQCASRDAARMQMRARPLESRMHLHIVNNKRWCRRVVSCRASRQLGHSLPQCSPLFRFLSSVVGAGVYMYPTPDWREGDR</sequence>
<keyword evidence="1" id="KW-0812">Transmembrane</keyword>
<evidence type="ECO:0000313" key="2">
    <source>
        <dbReference type="EMBL" id="KAK3320695.1"/>
    </source>
</evidence>
<name>A0AAE0I900_9PEZI</name>
<accession>A0AAE0I900</accession>
<organism evidence="2 3">
    <name type="scientific">Cercophora scortea</name>
    <dbReference type="NCBI Taxonomy" id="314031"/>
    <lineage>
        <taxon>Eukaryota</taxon>
        <taxon>Fungi</taxon>
        <taxon>Dikarya</taxon>
        <taxon>Ascomycota</taxon>
        <taxon>Pezizomycotina</taxon>
        <taxon>Sordariomycetes</taxon>
        <taxon>Sordariomycetidae</taxon>
        <taxon>Sordariales</taxon>
        <taxon>Lasiosphaeriaceae</taxon>
        <taxon>Cercophora</taxon>
    </lineage>
</organism>
<feature type="transmembrane region" description="Helical" evidence="1">
    <location>
        <begin position="36"/>
        <end position="54"/>
    </location>
</feature>
<protein>
    <recommendedName>
        <fullName evidence="4">Transmembrane protein</fullName>
    </recommendedName>
</protein>
<keyword evidence="1" id="KW-0472">Membrane</keyword>
<dbReference type="Proteomes" id="UP001286456">
    <property type="component" value="Unassembled WGS sequence"/>
</dbReference>
<reference evidence="2" key="2">
    <citation type="submission" date="2023-06" db="EMBL/GenBank/DDBJ databases">
        <authorList>
            <consortium name="Lawrence Berkeley National Laboratory"/>
            <person name="Haridas S."/>
            <person name="Hensen N."/>
            <person name="Bonometti L."/>
            <person name="Westerberg I."/>
            <person name="Brannstrom I.O."/>
            <person name="Guillou S."/>
            <person name="Cros-Aarteil S."/>
            <person name="Calhoun S."/>
            <person name="Kuo A."/>
            <person name="Mondo S."/>
            <person name="Pangilinan J."/>
            <person name="Riley R."/>
            <person name="Labutti K."/>
            <person name="Andreopoulos B."/>
            <person name="Lipzen A."/>
            <person name="Chen C."/>
            <person name="Yanf M."/>
            <person name="Daum C."/>
            <person name="Ng V."/>
            <person name="Clum A."/>
            <person name="Steindorff A."/>
            <person name="Ohm R."/>
            <person name="Martin F."/>
            <person name="Silar P."/>
            <person name="Natvig D."/>
            <person name="Lalanne C."/>
            <person name="Gautier V."/>
            <person name="Ament-Velasquez S.L."/>
            <person name="Kruys A."/>
            <person name="Hutchinson M.I."/>
            <person name="Powell A.J."/>
            <person name="Barry K."/>
            <person name="Miller A.N."/>
            <person name="Grigoriev I.V."/>
            <person name="Debuchy R."/>
            <person name="Gladieux P."/>
            <person name="Thoren M.H."/>
            <person name="Johannesson H."/>
        </authorList>
    </citation>
    <scope>NUCLEOTIDE SEQUENCE</scope>
    <source>
        <strain evidence="2">SMH4131-1</strain>
    </source>
</reference>
<evidence type="ECO:0000256" key="1">
    <source>
        <dbReference type="SAM" id="Phobius"/>
    </source>
</evidence>
<keyword evidence="1" id="KW-1133">Transmembrane helix</keyword>
<proteinExistence type="predicted"/>
<evidence type="ECO:0008006" key="4">
    <source>
        <dbReference type="Google" id="ProtNLM"/>
    </source>
</evidence>
<keyword evidence="3" id="KW-1185">Reference proteome</keyword>
<comment type="caution">
    <text evidence="2">The sequence shown here is derived from an EMBL/GenBank/DDBJ whole genome shotgun (WGS) entry which is preliminary data.</text>
</comment>
<reference evidence="2" key="1">
    <citation type="journal article" date="2023" name="Mol. Phylogenet. Evol.">
        <title>Genome-scale phylogeny and comparative genomics of the fungal order Sordariales.</title>
        <authorList>
            <person name="Hensen N."/>
            <person name="Bonometti L."/>
            <person name="Westerberg I."/>
            <person name="Brannstrom I.O."/>
            <person name="Guillou S."/>
            <person name="Cros-Aarteil S."/>
            <person name="Calhoun S."/>
            <person name="Haridas S."/>
            <person name="Kuo A."/>
            <person name="Mondo S."/>
            <person name="Pangilinan J."/>
            <person name="Riley R."/>
            <person name="LaButti K."/>
            <person name="Andreopoulos B."/>
            <person name="Lipzen A."/>
            <person name="Chen C."/>
            <person name="Yan M."/>
            <person name="Daum C."/>
            <person name="Ng V."/>
            <person name="Clum A."/>
            <person name="Steindorff A."/>
            <person name="Ohm R.A."/>
            <person name="Martin F."/>
            <person name="Silar P."/>
            <person name="Natvig D.O."/>
            <person name="Lalanne C."/>
            <person name="Gautier V."/>
            <person name="Ament-Velasquez S.L."/>
            <person name="Kruys A."/>
            <person name="Hutchinson M.I."/>
            <person name="Powell A.J."/>
            <person name="Barry K."/>
            <person name="Miller A.N."/>
            <person name="Grigoriev I.V."/>
            <person name="Debuchy R."/>
            <person name="Gladieux P."/>
            <person name="Hiltunen Thoren M."/>
            <person name="Johannesson H."/>
        </authorList>
    </citation>
    <scope>NUCLEOTIDE SEQUENCE</scope>
    <source>
        <strain evidence="2">SMH4131-1</strain>
    </source>
</reference>
<dbReference type="EMBL" id="JAUEPO010000005">
    <property type="protein sequence ID" value="KAK3320695.1"/>
    <property type="molecule type" value="Genomic_DNA"/>
</dbReference>
<gene>
    <name evidence="2" type="ORF">B0T19DRAFT_245665</name>
</gene>